<comment type="caution">
    <text evidence="3">The sequence shown here is derived from an EMBL/GenBank/DDBJ whole genome shotgun (WGS) entry which is preliminary data.</text>
</comment>
<evidence type="ECO:0000313" key="4">
    <source>
        <dbReference type="Proteomes" id="UP000032515"/>
    </source>
</evidence>
<feature type="chain" id="PRO_5002319627" evidence="2">
    <location>
        <begin position="25"/>
        <end position="78"/>
    </location>
</feature>
<sequence length="78" mass="7991">MRTAGAITAGALAALAILSVPALAANSDHQRDDSSASSSCSSYQRDANGAWVAIPCQEVGSRASPRQKNAAQSTDDDR</sequence>
<name>A0A0D7ET41_RHOPL</name>
<gene>
    <name evidence="3" type="ORF">OO17_10725</name>
</gene>
<keyword evidence="2" id="KW-0732">Signal</keyword>
<dbReference type="EMBL" id="JXXE01000209">
    <property type="protein sequence ID" value="KIZ43816.1"/>
    <property type="molecule type" value="Genomic_DNA"/>
</dbReference>
<proteinExistence type="predicted"/>
<feature type="compositionally biased region" description="Polar residues" evidence="1">
    <location>
        <begin position="64"/>
        <end position="78"/>
    </location>
</feature>
<dbReference type="AlphaFoldDB" id="A0A0D7ET41"/>
<protein>
    <submittedName>
        <fullName evidence="3">Uncharacterized protein</fullName>
    </submittedName>
</protein>
<feature type="signal peptide" evidence="2">
    <location>
        <begin position="1"/>
        <end position="24"/>
    </location>
</feature>
<evidence type="ECO:0000313" key="3">
    <source>
        <dbReference type="EMBL" id="KIZ43816.1"/>
    </source>
</evidence>
<organism evidence="3 4">
    <name type="scientific">Rhodopseudomonas palustris</name>
    <dbReference type="NCBI Taxonomy" id="1076"/>
    <lineage>
        <taxon>Bacteria</taxon>
        <taxon>Pseudomonadati</taxon>
        <taxon>Pseudomonadota</taxon>
        <taxon>Alphaproteobacteria</taxon>
        <taxon>Hyphomicrobiales</taxon>
        <taxon>Nitrobacteraceae</taxon>
        <taxon>Rhodopseudomonas</taxon>
    </lineage>
</organism>
<feature type="region of interest" description="Disordered" evidence="1">
    <location>
        <begin position="58"/>
        <end position="78"/>
    </location>
</feature>
<reference evidence="3 4" key="1">
    <citation type="submission" date="2014-11" db="EMBL/GenBank/DDBJ databases">
        <title>Genomics and ecophysiology of heterotrophic nitrogen fixing bacteria isolated from estuarine surface water.</title>
        <authorList>
            <person name="Bentzon-Tilia M."/>
            <person name="Severin I."/>
            <person name="Hansen L.H."/>
            <person name="Riemann L."/>
        </authorList>
    </citation>
    <scope>NUCLEOTIDE SEQUENCE [LARGE SCALE GENOMIC DNA]</scope>
    <source>
        <strain evidence="3 4">BAL398</strain>
    </source>
</reference>
<dbReference type="PATRIC" id="fig|1076.23.peg.1687"/>
<accession>A0A0D7ET41</accession>
<dbReference type="Proteomes" id="UP000032515">
    <property type="component" value="Unassembled WGS sequence"/>
</dbReference>
<evidence type="ECO:0000256" key="1">
    <source>
        <dbReference type="SAM" id="MobiDB-lite"/>
    </source>
</evidence>
<evidence type="ECO:0000256" key="2">
    <source>
        <dbReference type="SAM" id="SignalP"/>
    </source>
</evidence>